<name>A0A3S9PVS4_9ACTO</name>
<evidence type="ECO:0000313" key="6">
    <source>
        <dbReference type="EMBL" id="AZQ76461.1"/>
    </source>
</evidence>
<evidence type="ECO:0000256" key="4">
    <source>
        <dbReference type="ARBA" id="ARBA00023136"/>
    </source>
</evidence>
<sequence length="253" mass="25595">MSAGALCVLVAAVILGGTLQRVSGMGMGLVLSPVLALLLGPATGVTVTNMTTVMSALLIGFVLRAGIDWKRFGIIAPSALLGAIPGGQLVRELDGNWLSVMVGALLLLALLVTVGAGKLRGLPHLTNPAWLVPFAALGAFLNTVSGVAAPALVIYALLSRWDQRSFQATLQPVFLLFGALSVAVKVLIGATPLSVLPDPWILLVILAGVLVAIAIGGQLSKRVSPQKARAAAILVAGAGAVSALIRGLIGALG</sequence>
<keyword evidence="2 5" id="KW-0812">Transmembrane</keyword>
<evidence type="ECO:0000256" key="5">
    <source>
        <dbReference type="RuleBase" id="RU363041"/>
    </source>
</evidence>
<comment type="subcellular location">
    <subcellularLocation>
        <location evidence="5">Cell membrane</location>
        <topology evidence="5">Multi-pass membrane protein</topology>
    </subcellularLocation>
    <subcellularLocation>
        <location evidence="1">Membrane</location>
        <topology evidence="1">Multi-pass membrane protein</topology>
    </subcellularLocation>
</comment>
<evidence type="ECO:0000256" key="3">
    <source>
        <dbReference type="ARBA" id="ARBA00022989"/>
    </source>
</evidence>
<dbReference type="InterPro" id="IPR002781">
    <property type="entry name" value="TM_pro_TauE-like"/>
</dbReference>
<dbReference type="AlphaFoldDB" id="A0A3S9PVS4"/>
<organism evidence="6 7">
    <name type="scientific">Flaviflexus ciconiae</name>
    <dbReference type="NCBI Taxonomy" id="2496867"/>
    <lineage>
        <taxon>Bacteria</taxon>
        <taxon>Bacillati</taxon>
        <taxon>Actinomycetota</taxon>
        <taxon>Actinomycetes</taxon>
        <taxon>Actinomycetales</taxon>
        <taxon>Actinomycetaceae</taxon>
        <taxon>Flaviflexus</taxon>
    </lineage>
</organism>
<dbReference type="Proteomes" id="UP000280344">
    <property type="component" value="Chromosome"/>
</dbReference>
<dbReference type="EMBL" id="CP034593">
    <property type="protein sequence ID" value="AZQ76461.1"/>
    <property type="molecule type" value="Genomic_DNA"/>
</dbReference>
<evidence type="ECO:0000313" key="7">
    <source>
        <dbReference type="Proteomes" id="UP000280344"/>
    </source>
</evidence>
<evidence type="ECO:0000256" key="1">
    <source>
        <dbReference type="ARBA" id="ARBA00004141"/>
    </source>
</evidence>
<feature type="transmembrane region" description="Helical" evidence="5">
    <location>
        <begin position="129"/>
        <end position="158"/>
    </location>
</feature>
<dbReference type="KEGG" id="flh:EJ997_03010"/>
<gene>
    <name evidence="6" type="ORF">EJ997_03010</name>
</gene>
<evidence type="ECO:0000256" key="2">
    <source>
        <dbReference type="ARBA" id="ARBA00022692"/>
    </source>
</evidence>
<feature type="transmembrane region" description="Helical" evidence="5">
    <location>
        <begin position="97"/>
        <end position="117"/>
    </location>
</feature>
<dbReference type="Pfam" id="PF01925">
    <property type="entry name" value="TauE"/>
    <property type="match status" value="1"/>
</dbReference>
<feature type="transmembrane region" description="Helical" evidence="5">
    <location>
        <begin position="170"/>
        <end position="188"/>
    </location>
</feature>
<dbReference type="RefSeq" id="WP_126703269.1">
    <property type="nucleotide sequence ID" value="NZ_CP034593.1"/>
</dbReference>
<feature type="transmembrane region" description="Helical" evidence="5">
    <location>
        <begin position="200"/>
        <end position="219"/>
    </location>
</feature>
<dbReference type="GO" id="GO:0005886">
    <property type="term" value="C:plasma membrane"/>
    <property type="evidence" value="ECO:0007669"/>
    <property type="project" value="UniProtKB-SubCell"/>
</dbReference>
<proteinExistence type="inferred from homology"/>
<protein>
    <recommendedName>
        <fullName evidence="5">Probable membrane transporter protein</fullName>
    </recommendedName>
</protein>
<accession>A0A3S9PVS4</accession>
<dbReference type="OrthoDB" id="3872971at2"/>
<feature type="transmembrane region" description="Helical" evidence="5">
    <location>
        <begin position="30"/>
        <end position="63"/>
    </location>
</feature>
<keyword evidence="3 5" id="KW-1133">Transmembrane helix</keyword>
<keyword evidence="5" id="KW-1003">Cell membrane</keyword>
<reference evidence="6 7" key="1">
    <citation type="submission" date="2018-12" db="EMBL/GenBank/DDBJ databases">
        <title>Complete genome sequence of Flaviflexus sp. H23T48.</title>
        <authorList>
            <person name="Bae J.-W."/>
            <person name="Lee J.-Y."/>
        </authorList>
    </citation>
    <scope>NUCLEOTIDE SEQUENCE [LARGE SCALE GENOMIC DNA]</scope>
    <source>
        <strain evidence="6 7">H23T48</strain>
    </source>
</reference>
<feature type="transmembrane region" description="Helical" evidence="5">
    <location>
        <begin position="231"/>
        <end position="252"/>
    </location>
</feature>
<keyword evidence="4 5" id="KW-0472">Membrane</keyword>
<keyword evidence="7" id="KW-1185">Reference proteome</keyword>
<comment type="similarity">
    <text evidence="5">Belongs to the 4-toluene sulfonate uptake permease (TSUP) (TC 2.A.102) family.</text>
</comment>